<dbReference type="PANTHER" id="PTHR37534">
    <property type="entry name" value="TRANSCRIPTIONAL ACTIVATOR PROTEIN UGA3"/>
    <property type="match status" value="1"/>
</dbReference>
<dbReference type="SUPFAM" id="SSF57701">
    <property type="entry name" value="Zn2/Cys6 DNA-binding domain"/>
    <property type="match status" value="1"/>
</dbReference>
<evidence type="ECO:0000313" key="4">
    <source>
        <dbReference type="EMBL" id="GIZ47243.1"/>
    </source>
</evidence>
<dbReference type="InterPro" id="IPR036864">
    <property type="entry name" value="Zn2-C6_fun-type_DNA-bd_sf"/>
</dbReference>
<dbReference type="InterPro" id="IPR021858">
    <property type="entry name" value="Fun_TF"/>
</dbReference>
<dbReference type="PROSITE" id="PS50048">
    <property type="entry name" value="ZN2_CY6_FUNGAL_2"/>
    <property type="match status" value="1"/>
</dbReference>
<evidence type="ECO:0000256" key="2">
    <source>
        <dbReference type="ARBA" id="ARBA00023242"/>
    </source>
</evidence>
<dbReference type="PANTHER" id="PTHR37534:SF46">
    <property type="entry name" value="ZN(II)2CYS6 TRANSCRIPTION FACTOR (EUROFUNG)"/>
    <property type="match status" value="1"/>
</dbReference>
<dbReference type="Gene3D" id="4.10.240.10">
    <property type="entry name" value="Zn(2)-C6 fungal-type DNA-binding domain"/>
    <property type="match status" value="1"/>
</dbReference>
<feature type="domain" description="Zn(2)-C6 fungal-type" evidence="3">
    <location>
        <begin position="14"/>
        <end position="44"/>
    </location>
</feature>
<dbReference type="InterPro" id="IPR001138">
    <property type="entry name" value="Zn2Cys6_DnaBD"/>
</dbReference>
<dbReference type="GO" id="GO:0000981">
    <property type="term" value="F:DNA-binding transcription factor activity, RNA polymerase II-specific"/>
    <property type="evidence" value="ECO:0007669"/>
    <property type="project" value="InterPro"/>
</dbReference>
<comment type="caution">
    <text evidence="4">The sequence shown here is derived from an EMBL/GenBank/DDBJ whole genome shotgun (WGS) entry which is preliminary data.</text>
</comment>
<gene>
    <name evidence="4" type="ORF">CKM354_001034000</name>
</gene>
<organism evidence="4 5">
    <name type="scientific">Cercospora kikuchii</name>
    <dbReference type="NCBI Taxonomy" id="84275"/>
    <lineage>
        <taxon>Eukaryota</taxon>
        <taxon>Fungi</taxon>
        <taxon>Dikarya</taxon>
        <taxon>Ascomycota</taxon>
        <taxon>Pezizomycotina</taxon>
        <taxon>Dothideomycetes</taxon>
        <taxon>Dothideomycetidae</taxon>
        <taxon>Mycosphaerellales</taxon>
        <taxon>Mycosphaerellaceae</taxon>
        <taxon>Cercospora</taxon>
    </lineage>
</organism>
<dbReference type="GO" id="GO:0005634">
    <property type="term" value="C:nucleus"/>
    <property type="evidence" value="ECO:0007669"/>
    <property type="project" value="UniProtKB-SubCell"/>
</dbReference>
<name>A0A9P3CQU7_9PEZI</name>
<dbReference type="GeneID" id="68295915"/>
<dbReference type="AlphaFoldDB" id="A0A9P3CQU7"/>
<evidence type="ECO:0000259" key="3">
    <source>
        <dbReference type="PROSITE" id="PS50048"/>
    </source>
</evidence>
<evidence type="ECO:0000313" key="5">
    <source>
        <dbReference type="Proteomes" id="UP000825890"/>
    </source>
</evidence>
<comment type="subcellular location">
    <subcellularLocation>
        <location evidence="1">Nucleus</location>
    </subcellularLocation>
</comment>
<accession>A0A9P3CQU7</accession>
<dbReference type="RefSeq" id="XP_044661730.1">
    <property type="nucleotide sequence ID" value="XM_044805795.1"/>
</dbReference>
<keyword evidence="5" id="KW-1185">Reference proteome</keyword>
<reference evidence="4 5" key="1">
    <citation type="submission" date="2021-01" db="EMBL/GenBank/DDBJ databases">
        <title>Cercospora kikuchii MAFF 305040 whole genome shotgun sequence.</title>
        <authorList>
            <person name="Kashiwa T."/>
            <person name="Suzuki T."/>
        </authorList>
    </citation>
    <scope>NUCLEOTIDE SEQUENCE [LARGE SCALE GENOMIC DNA]</scope>
    <source>
        <strain evidence="4 5">MAFF 305040</strain>
    </source>
</reference>
<dbReference type="EMBL" id="BOLY01000007">
    <property type="protein sequence ID" value="GIZ47243.1"/>
    <property type="molecule type" value="Genomic_DNA"/>
</dbReference>
<proteinExistence type="predicted"/>
<sequence length="476" mass="53558">MQRLSSRKLKTKTGCLTCVARRKKCDEAPSRCGNCTRLDIACVWRERIQSDGSRAITSTNLRAKKGLILHATITNGYPPFRSELEKRLTTEAPGALSALVSCMASPDFLKTSLFGTFSTESRVVRHALVAFTAHTSALRSEDSYRLSLRSYQDCIVELRASLPRGVHRATEQSHALVAVMFLGLLEGLQIGDSRNAVMHFDMCQKLLSARLSVEGVPKDPALVKVYRLAAECIMYNLATLLPFDTRLDRAVEDWGSTFECLFPANDHELSPFLGGFHDVYRLMMNISIYLRTFQPGNSEQHEPLIESRNSNQRLAMLQKEFLMLENNIPASYDRVLGEERTRLYVAKRKISVLALKIHLSKIAEPTILASDVVLQQSVQEALDILRHEDLREPGNPALRWPLTILACAADNDVDLQLVIAKMKEFELILDPSNAFKLRCSYMFLQQWAKGVIRTDLKTPIDILLEPLCPAKPLTEP</sequence>
<dbReference type="CDD" id="cd00067">
    <property type="entry name" value="GAL4"/>
    <property type="match status" value="1"/>
</dbReference>
<protein>
    <recommendedName>
        <fullName evidence="3">Zn(2)-C6 fungal-type domain-containing protein</fullName>
    </recommendedName>
</protein>
<dbReference type="SMART" id="SM00066">
    <property type="entry name" value="GAL4"/>
    <property type="match status" value="1"/>
</dbReference>
<dbReference type="OrthoDB" id="3509362at2759"/>
<dbReference type="Proteomes" id="UP000825890">
    <property type="component" value="Unassembled WGS sequence"/>
</dbReference>
<dbReference type="GO" id="GO:0008270">
    <property type="term" value="F:zinc ion binding"/>
    <property type="evidence" value="ECO:0007669"/>
    <property type="project" value="InterPro"/>
</dbReference>
<evidence type="ECO:0000256" key="1">
    <source>
        <dbReference type="ARBA" id="ARBA00004123"/>
    </source>
</evidence>
<dbReference type="Pfam" id="PF11951">
    <property type="entry name" value="Fungal_trans_2"/>
    <property type="match status" value="1"/>
</dbReference>
<keyword evidence="2" id="KW-0539">Nucleus</keyword>